<reference evidence="2" key="1">
    <citation type="submission" date="2022-09" db="EMBL/GenBank/DDBJ databases">
        <title>The genome sequence of Tsuneonella sp. YG55.</title>
        <authorList>
            <person name="Liu Y."/>
        </authorList>
    </citation>
    <scope>NUCLEOTIDE SEQUENCE</scope>
    <source>
        <strain evidence="2">YG55</strain>
    </source>
</reference>
<organism evidence="2 3">
    <name type="scientific">Tsuneonella litorea</name>
    <dbReference type="NCBI Taxonomy" id="2976475"/>
    <lineage>
        <taxon>Bacteria</taxon>
        <taxon>Pseudomonadati</taxon>
        <taxon>Pseudomonadota</taxon>
        <taxon>Alphaproteobacteria</taxon>
        <taxon>Sphingomonadales</taxon>
        <taxon>Erythrobacteraceae</taxon>
        <taxon>Tsuneonella</taxon>
    </lineage>
</organism>
<sequence>MRIPAKAHVAIADGERFLLMRNGGTPDEAKLELVEEPSLDGEQESGAFGHHDPKSDDYHTQEKLDHAASAASWLNRAVLQHWIEELVVVADPDTLGEMRRHFHVETRDVLVAEIDKQVTGMPGPEILEVIEGA</sequence>
<dbReference type="EMBL" id="JAOAMV010000001">
    <property type="protein sequence ID" value="MCT2557588.1"/>
    <property type="molecule type" value="Genomic_DNA"/>
</dbReference>
<proteinExistence type="predicted"/>
<accession>A0A9X2VYE0</accession>
<dbReference type="RefSeq" id="WP_259960362.1">
    <property type="nucleotide sequence ID" value="NZ_JAOAMV010000001.1"/>
</dbReference>
<feature type="region of interest" description="Disordered" evidence="1">
    <location>
        <begin position="36"/>
        <end position="63"/>
    </location>
</feature>
<keyword evidence="3" id="KW-1185">Reference proteome</keyword>
<gene>
    <name evidence="2" type="ORF">N0B51_01195</name>
</gene>
<name>A0A9X2VYE0_9SPHN</name>
<dbReference type="AlphaFoldDB" id="A0A9X2VYE0"/>
<evidence type="ECO:0000313" key="2">
    <source>
        <dbReference type="EMBL" id="MCT2557588.1"/>
    </source>
</evidence>
<dbReference type="Proteomes" id="UP001142648">
    <property type="component" value="Unassembled WGS sequence"/>
</dbReference>
<protein>
    <submittedName>
        <fullName evidence="2">Host attachment family protein</fullName>
    </submittedName>
</protein>
<feature type="compositionally biased region" description="Basic and acidic residues" evidence="1">
    <location>
        <begin position="49"/>
        <end position="63"/>
    </location>
</feature>
<dbReference type="InterPro" id="IPR041374">
    <property type="entry name" value="BaeRF_family12"/>
</dbReference>
<dbReference type="Pfam" id="PF18856">
    <property type="entry name" value="baeRF_family12"/>
    <property type="match status" value="1"/>
</dbReference>
<evidence type="ECO:0000256" key="1">
    <source>
        <dbReference type="SAM" id="MobiDB-lite"/>
    </source>
</evidence>
<comment type="caution">
    <text evidence="2">The sequence shown here is derived from an EMBL/GenBank/DDBJ whole genome shotgun (WGS) entry which is preliminary data.</text>
</comment>
<evidence type="ECO:0000313" key="3">
    <source>
        <dbReference type="Proteomes" id="UP001142648"/>
    </source>
</evidence>